<dbReference type="EMBL" id="OOIL02004817">
    <property type="protein sequence ID" value="VFQ93138.1"/>
    <property type="molecule type" value="Genomic_DNA"/>
</dbReference>
<dbReference type="AlphaFoldDB" id="A0A484MYQ4"/>
<gene>
    <name evidence="2" type="ORF">CCAM_LOCUS34914</name>
</gene>
<dbReference type="OrthoDB" id="1905524at2759"/>
<organism evidence="2 3">
    <name type="scientific">Cuscuta campestris</name>
    <dbReference type="NCBI Taxonomy" id="132261"/>
    <lineage>
        <taxon>Eukaryota</taxon>
        <taxon>Viridiplantae</taxon>
        <taxon>Streptophyta</taxon>
        <taxon>Embryophyta</taxon>
        <taxon>Tracheophyta</taxon>
        <taxon>Spermatophyta</taxon>
        <taxon>Magnoliopsida</taxon>
        <taxon>eudicotyledons</taxon>
        <taxon>Gunneridae</taxon>
        <taxon>Pentapetalae</taxon>
        <taxon>asterids</taxon>
        <taxon>lamiids</taxon>
        <taxon>Solanales</taxon>
        <taxon>Convolvulaceae</taxon>
        <taxon>Cuscuteae</taxon>
        <taxon>Cuscuta</taxon>
        <taxon>Cuscuta subgen. Grammica</taxon>
        <taxon>Cuscuta sect. Cleistogrammica</taxon>
    </lineage>
</organism>
<reference evidence="2 3" key="1">
    <citation type="submission" date="2018-04" db="EMBL/GenBank/DDBJ databases">
        <authorList>
            <person name="Vogel A."/>
        </authorList>
    </citation>
    <scope>NUCLEOTIDE SEQUENCE [LARGE SCALE GENOMIC DNA]</scope>
</reference>
<accession>A0A484MYQ4</accession>
<proteinExistence type="predicted"/>
<evidence type="ECO:0000313" key="2">
    <source>
        <dbReference type="EMBL" id="VFQ93138.1"/>
    </source>
</evidence>
<sequence length="81" mass="8992">MAPPNDNPWGGAGGYRKAAEERPTRLGGPSPKLSRKMSEKFERGVEKTKVAANKVKEGASIGINWLKVKYNKHKLITCRKK</sequence>
<evidence type="ECO:0000313" key="3">
    <source>
        <dbReference type="Proteomes" id="UP000595140"/>
    </source>
</evidence>
<feature type="region of interest" description="Disordered" evidence="1">
    <location>
        <begin position="1"/>
        <end position="39"/>
    </location>
</feature>
<evidence type="ECO:0000256" key="1">
    <source>
        <dbReference type="SAM" id="MobiDB-lite"/>
    </source>
</evidence>
<dbReference type="Proteomes" id="UP000595140">
    <property type="component" value="Unassembled WGS sequence"/>
</dbReference>
<keyword evidence="3" id="KW-1185">Reference proteome</keyword>
<name>A0A484MYQ4_9ASTE</name>
<protein>
    <submittedName>
        <fullName evidence="2">Uncharacterized protein</fullName>
    </submittedName>
</protein>